<dbReference type="Proteomes" id="UP000237441">
    <property type="component" value="Unassembled WGS sequence"/>
</dbReference>
<dbReference type="InterPro" id="IPR024688">
    <property type="entry name" value="Mac_dom"/>
</dbReference>
<comment type="similarity">
    <text evidence="1">Belongs to the transferase hexapeptide repeat family.</text>
</comment>
<accession>A0A2S7YKU2</accession>
<reference evidence="4 5" key="1">
    <citation type="submission" date="2016-07" db="EMBL/GenBank/DDBJ databases">
        <title>Comparative genomics of the entomopathogenic fungus Beauveria bassiana.</title>
        <authorList>
            <person name="Valero Jimenez C.A."/>
            <person name="Zwaan B.J."/>
            <person name="Van Kan J.A."/>
            <person name="Takken W."/>
            <person name="Debets A.J."/>
            <person name="Schoustra S.E."/>
            <person name="Koenraadt C.J."/>
        </authorList>
    </citation>
    <scope>NUCLEOTIDE SEQUENCE [LARGE SCALE GENOMIC DNA]</scope>
    <source>
        <strain evidence="4 5">ARSEF 8028</strain>
    </source>
</reference>
<feature type="domain" description="Maltose/galactoside acetyltransferase" evidence="3">
    <location>
        <begin position="22"/>
        <end position="55"/>
    </location>
</feature>
<evidence type="ECO:0000313" key="4">
    <source>
        <dbReference type="EMBL" id="PQK16810.1"/>
    </source>
</evidence>
<name>A0A2S7YKU2_BEABA</name>
<dbReference type="Pfam" id="PF00132">
    <property type="entry name" value="Hexapep"/>
    <property type="match status" value="1"/>
</dbReference>
<dbReference type="Gene3D" id="2.160.10.10">
    <property type="entry name" value="Hexapeptide repeat proteins"/>
    <property type="match status" value="1"/>
</dbReference>
<dbReference type="InterPro" id="IPR011004">
    <property type="entry name" value="Trimer_LpxA-like_sf"/>
</dbReference>
<dbReference type="SUPFAM" id="SSF51161">
    <property type="entry name" value="Trimeric LpxA-like enzymes"/>
    <property type="match status" value="1"/>
</dbReference>
<evidence type="ECO:0000259" key="3">
    <source>
        <dbReference type="Pfam" id="PF12464"/>
    </source>
</evidence>
<dbReference type="EMBL" id="JRHA01000007">
    <property type="protein sequence ID" value="PQK16810.1"/>
    <property type="molecule type" value="Genomic_DNA"/>
</dbReference>
<evidence type="ECO:0000256" key="2">
    <source>
        <dbReference type="ARBA" id="ARBA00022679"/>
    </source>
</evidence>
<evidence type="ECO:0000256" key="1">
    <source>
        <dbReference type="ARBA" id="ARBA00007274"/>
    </source>
</evidence>
<comment type="caution">
    <text evidence="4">The sequence shown here is derived from an EMBL/GenBank/DDBJ whole genome shotgun (WGS) entry which is preliminary data.</text>
</comment>
<dbReference type="InterPro" id="IPR001451">
    <property type="entry name" value="Hexapep"/>
</dbReference>
<dbReference type="GO" id="GO:0016407">
    <property type="term" value="F:acetyltransferase activity"/>
    <property type="evidence" value="ECO:0007669"/>
    <property type="project" value="InterPro"/>
</dbReference>
<gene>
    <name evidence="4" type="ORF">BB8028_0007g00140</name>
</gene>
<dbReference type="AlphaFoldDB" id="A0A2S7YKU2"/>
<dbReference type="InterPro" id="IPR051159">
    <property type="entry name" value="Hexapeptide_acetyltransf"/>
</dbReference>
<dbReference type="PANTHER" id="PTHR23416:SF76">
    <property type="entry name" value="ZN(II)2CYS6 TRANSCRIPTION FACTOR (EUROFUNG)"/>
    <property type="match status" value="1"/>
</dbReference>
<dbReference type="PANTHER" id="PTHR23416">
    <property type="entry name" value="SIALIC ACID SYNTHASE-RELATED"/>
    <property type="match status" value="1"/>
</dbReference>
<protein>
    <recommendedName>
        <fullName evidence="3">Maltose/galactoside acetyltransferase domain-containing protein</fullName>
    </recommendedName>
</protein>
<sequence>MAQPTDMRVESSKQRHTQKEEMIQGGYFYQYDQELSSERDRAATACWRFNTLTCPPTNDVSIVERGRLQLSHFSPQILAVLGFKSPRRHLLLVHTATILASATMSIGRACAMDDAGKIQVGDSCVIGPNVSMYTVEASTDVKHLRDGRRPQVAKGITIHSDCWIDGSVVITPGRVIGKGSIISTGSVVTQDVPLFTVVVGDPARVLCGVASL</sequence>
<evidence type="ECO:0000313" key="5">
    <source>
        <dbReference type="Proteomes" id="UP000237441"/>
    </source>
</evidence>
<dbReference type="Pfam" id="PF12464">
    <property type="entry name" value="Mac"/>
    <property type="match status" value="1"/>
</dbReference>
<dbReference type="GO" id="GO:0008374">
    <property type="term" value="F:O-acyltransferase activity"/>
    <property type="evidence" value="ECO:0007669"/>
    <property type="project" value="TreeGrafter"/>
</dbReference>
<organism evidence="4 5">
    <name type="scientific">Beauveria bassiana</name>
    <name type="common">White muscardine disease fungus</name>
    <name type="synonym">Tritirachium shiotae</name>
    <dbReference type="NCBI Taxonomy" id="176275"/>
    <lineage>
        <taxon>Eukaryota</taxon>
        <taxon>Fungi</taxon>
        <taxon>Dikarya</taxon>
        <taxon>Ascomycota</taxon>
        <taxon>Pezizomycotina</taxon>
        <taxon>Sordariomycetes</taxon>
        <taxon>Hypocreomycetidae</taxon>
        <taxon>Hypocreales</taxon>
        <taxon>Cordycipitaceae</taxon>
        <taxon>Beauveria</taxon>
    </lineage>
</organism>
<dbReference type="OrthoDB" id="25818at2759"/>
<proteinExistence type="inferred from homology"/>
<keyword evidence="2" id="KW-0808">Transferase</keyword>